<proteinExistence type="predicted"/>
<dbReference type="AlphaFoldDB" id="A0A1B6MCZ2"/>
<sequence length="123" mass="14300">EEKKSRIKLVQPNVCPTYTKSKSQKKLDEGEIGLFIEKKPKATIEAGNIGRRCRSDEPQPNEMVRRKELYTSIVEHYMRTYQPTISNPEVSKNLLEEPEPIMQHITVQQRKDFKAAQFAIKVL</sequence>
<protein>
    <submittedName>
        <fullName evidence="1">Uncharacterized protein</fullName>
    </submittedName>
</protein>
<gene>
    <name evidence="1" type="ORF">g.33968</name>
</gene>
<organism evidence="1">
    <name type="scientific">Graphocephala atropunctata</name>
    <dbReference type="NCBI Taxonomy" id="36148"/>
    <lineage>
        <taxon>Eukaryota</taxon>
        <taxon>Metazoa</taxon>
        <taxon>Ecdysozoa</taxon>
        <taxon>Arthropoda</taxon>
        <taxon>Hexapoda</taxon>
        <taxon>Insecta</taxon>
        <taxon>Pterygota</taxon>
        <taxon>Neoptera</taxon>
        <taxon>Paraneoptera</taxon>
        <taxon>Hemiptera</taxon>
        <taxon>Auchenorrhyncha</taxon>
        <taxon>Membracoidea</taxon>
        <taxon>Cicadellidae</taxon>
        <taxon>Cicadellinae</taxon>
        <taxon>Cicadellini</taxon>
        <taxon>Graphocephala</taxon>
    </lineage>
</organism>
<accession>A0A1B6MCZ2</accession>
<reference evidence="1" key="1">
    <citation type="submission" date="2015-11" db="EMBL/GenBank/DDBJ databases">
        <title>De novo transcriptome assembly of four potential Pierce s Disease insect vectors from Arizona vineyards.</title>
        <authorList>
            <person name="Tassone E.E."/>
        </authorList>
    </citation>
    <scope>NUCLEOTIDE SEQUENCE</scope>
</reference>
<evidence type="ECO:0000313" key="1">
    <source>
        <dbReference type="EMBL" id="JAT33802.1"/>
    </source>
</evidence>
<dbReference type="EMBL" id="GEBQ01006175">
    <property type="protein sequence ID" value="JAT33802.1"/>
    <property type="molecule type" value="Transcribed_RNA"/>
</dbReference>
<feature type="non-terminal residue" evidence="1">
    <location>
        <position position="123"/>
    </location>
</feature>
<name>A0A1B6MCZ2_9HEMI</name>
<feature type="non-terminal residue" evidence="1">
    <location>
        <position position="1"/>
    </location>
</feature>